<evidence type="ECO:0000313" key="3">
    <source>
        <dbReference type="Proteomes" id="UP000034364"/>
    </source>
</evidence>
<dbReference type="Proteomes" id="UP000034364">
    <property type="component" value="Unassembled WGS sequence"/>
</dbReference>
<comment type="caution">
    <text evidence="2">The sequence shown here is derived from an EMBL/GenBank/DDBJ whole genome shotgun (WGS) entry which is preliminary data.</text>
</comment>
<dbReference type="AlphaFoldDB" id="A0A0G1S0G5"/>
<evidence type="ECO:0000313" key="2">
    <source>
        <dbReference type="EMBL" id="KKU63004.1"/>
    </source>
</evidence>
<organism evidence="2 3">
    <name type="scientific">Candidatus Amesbacteria bacterium GW2011_GWA1_47_16</name>
    <dbReference type="NCBI Taxonomy" id="1618353"/>
    <lineage>
        <taxon>Bacteria</taxon>
        <taxon>Candidatus Amesiibacteriota</taxon>
    </lineage>
</organism>
<sequence>MGFVSQSVFSVDQSGQDDCGSGWKRGYRPFQYGGSAAVPADKLASGLI</sequence>
<feature type="compositionally biased region" description="Low complexity" evidence="1">
    <location>
        <begin position="1"/>
        <end position="18"/>
    </location>
</feature>
<feature type="region of interest" description="Disordered" evidence="1">
    <location>
        <begin position="1"/>
        <end position="23"/>
    </location>
</feature>
<dbReference type="EMBL" id="LCNV01000037">
    <property type="protein sequence ID" value="KKU63004.1"/>
    <property type="molecule type" value="Genomic_DNA"/>
</dbReference>
<gene>
    <name evidence="2" type="ORF">UX87_C0037G0002</name>
</gene>
<evidence type="ECO:0000256" key="1">
    <source>
        <dbReference type="SAM" id="MobiDB-lite"/>
    </source>
</evidence>
<accession>A0A0G1S0G5</accession>
<proteinExistence type="predicted"/>
<name>A0A0G1S0G5_9BACT</name>
<reference evidence="2 3" key="1">
    <citation type="journal article" date="2015" name="Nature">
        <title>rRNA introns, odd ribosomes, and small enigmatic genomes across a large radiation of phyla.</title>
        <authorList>
            <person name="Brown C.T."/>
            <person name="Hug L.A."/>
            <person name="Thomas B.C."/>
            <person name="Sharon I."/>
            <person name="Castelle C.J."/>
            <person name="Singh A."/>
            <person name="Wilkins M.J."/>
            <person name="Williams K.H."/>
            <person name="Banfield J.F."/>
        </authorList>
    </citation>
    <scope>NUCLEOTIDE SEQUENCE [LARGE SCALE GENOMIC DNA]</scope>
</reference>
<protein>
    <submittedName>
        <fullName evidence="2">Uncharacterized protein</fullName>
    </submittedName>
</protein>